<dbReference type="Proteomes" id="UP000293638">
    <property type="component" value="Unassembled WGS sequence"/>
</dbReference>
<reference evidence="6 7" key="1">
    <citation type="submission" date="2019-02" db="EMBL/GenBank/DDBJ databases">
        <title>Genomic Encyclopedia of Type Strains, Phase IV (KMG-IV): sequencing the most valuable type-strain genomes for metagenomic binning, comparative biology and taxonomic classification.</title>
        <authorList>
            <person name="Goeker M."/>
        </authorList>
    </citation>
    <scope>NUCLEOTIDE SEQUENCE [LARGE SCALE GENOMIC DNA]</scope>
    <source>
        <strain evidence="6 7">DSM 45622</strain>
    </source>
</reference>
<evidence type="ECO:0000256" key="3">
    <source>
        <dbReference type="ARBA" id="ARBA00023163"/>
    </source>
</evidence>
<evidence type="ECO:0000313" key="6">
    <source>
        <dbReference type="EMBL" id="RZS90319.1"/>
    </source>
</evidence>
<dbReference type="InterPro" id="IPR050109">
    <property type="entry name" value="HTH-type_TetR-like_transc_reg"/>
</dbReference>
<dbReference type="InterPro" id="IPR036271">
    <property type="entry name" value="Tet_transcr_reg_TetR-rel_C_sf"/>
</dbReference>
<dbReference type="InterPro" id="IPR025996">
    <property type="entry name" value="MT1864/Rv1816-like_C"/>
</dbReference>
<dbReference type="AlphaFoldDB" id="A0A4V2F4S3"/>
<comment type="caution">
    <text evidence="6">The sequence shown here is derived from an EMBL/GenBank/DDBJ whole genome shotgun (WGS) entry which is preliminary data.</text>
</comment>
<dbReference type="PANTHER" id="PTHR30055:SF234">
    <property type="entry name" value="HTH-TYPE TRANSCRIPTIONAL REGULATOR BETI"/>
    <property type="match status" value="1"/>
</dbReference>
<feature type="DNA-binding region" description="H-T-H motif" evidence="4">
    <location>
        <begin position="21"/>
        <end position="40"/>
    </location>
</feature>
<proteinExistence type="predicted"/>
<dbReference type="PRINTS" id="PR00455">
    <property type="entry name" value="HTHTETR"/>
</dbReference>
<protein>
    <submittedName>
        <fullName evidence="6">TetR family transcriptional regulator</fullName>
    </submittedName>
</protein>
<dbReference type="SUPFAM" id="SSF48498">
    <property type="entry name" value="Tetracyclin repressor-like, C-terminal domain"/>
    <property type="match status" value="1"/>
</dbReference>
<dbReference type="Gene3D" id="1.10.357.10">
    <property type="entry name" value="Tetracycline Repressor, domain 2"/>
    <property type="match status" value="1"/>
</dbReference>
<accession>A0A4V2F4S3</accession>
<keyword evidence="3" id="KW-0804">Transcription</keyword>
<evidence type="ECO:0000313" key="7">
    <source>
        <dbReference type="Proteomes" id="UP000293638"/>
    </source>
</evidence>
<keyword evidence="7" id="KW-1185">Reference proteome</keyword>
<evidence type="ECO:0000256" key="1">
    <source>
        <dbReference type="ARBA" id="ARBA00023015"/>
    </source>
</evidence>
<organism evidence="6 7">
    <name type="scientific">Motilibacter rhizosphaerae</name>
    <dbReference type="NCBI Taxonomy" id="598652"/>
    <lineage>
        <taxon>Bacteria</taxon>
        <taxon>Bacillati</taxon>
        <taxon>Actinomycetota</taxon>
        <taxon>Actinomycetes</taxon>
        <taxon>Motilibacterales</taxon>
        <taxon>Motilibacteraceae</taxon>
        <taxon>Motilibacter</taxon>
    </lineage>
</organism>
<evidence type="ECO:0000256" key="2">
    <source>
        <dbReference type="ARBA" id="ARBA00023125"/>
    </source>
</evidence>
<dbReference type="Pfam" id="PF00440">
    <property type="entry name" value="TetR_N"/>
    <property type="match status" value="1"/>
</dbReference>
<keyword evidence="1" id="KW-0805">Transcription regulation</keyword>
<keyword evidence="2 4" id="KW-0238">DNA-binding</keyword>
<gene>
    <name evidence="6" type="ORF">EV189_2104</name>
</gene>
<dbReference type="InterPro" id="IPR009057">
    <property type="entry name" value="Homeodomain-like_sf"/>
</dbReference>
<sequence>MAEIKQTALRLMREQGTTNIRFADIARAMSMTAPALYRYFSGRDELLTGMIEDAWTDLADELEKSLADVHEPDPVAEFRAVCAAYRRWALADTARLNLAFGLPVPGYAAPAEGPHMDGAARAFSAIAGTVLHAEALGHPVTPLTPPMSPELCAELTRGKGVEHPPAALSPELTQALLHTWASLHGFVTLEANGHFHWASGQHTVQMFDGLVSGLAGYIGLIEPVRPAP</sequence>
<dbReference type="Pfam" id="PF13305">
    <property type="entry name" value="TetR_C_33"/>
    <property type="match status" value="1"/>
</dbReference>
<dbReference type="GO" id="GO:0000976">
    <property type="term" value="F:transcription cis-regulatory region binding"/>
    <property type="evidence" value="ECO:0007669"/>
    <property type="project" value="TreeGrafter"/>
</dbReference>
<dbReference type="SUPFAM" id="SSF46689">
    <property type="entry name" value="Homeodomain-like"/>
    <property type="match status" value="1"/>
</dbReference>
<feature type="domain" description="HTH tetR-type" evidence="5">
    <location>
        <begin position="1"/>
        <end position="58"/>
    </location>
</feature>
<dbReference type="GO" id="GO:0003700">
    <property type="term" value="F:DNA-binding transcription factor activity"/>
    <property type="evidence" value="ECO:0007669"/>
    <property type="project" value="TreeGrafter"/>
</dbReference>
<evidence type="ECO:0000256" key="4">
    <source>
        <dbReference type="PROSITE-ProRule" id="PRU00335"/>
    </source>
</evidence>
<name>A0A4V2F4S3_9ACTN</name>
<dbReference type="InterPro" id="IPR001647">
    <property type="entry name" value="HTH_TetR"/>
</dbReference>
<dbReference type="PROSITE" id="PS50977">
    <property type="entry name" value="HTH_TETR_2"/>
    <property type="match status" value="1"/>
</dbReference>
<evidence type="ECO:0000259" key="5">
    <source>
        <dbReference type="PROSITE" id="PS50977"/>
    </source>
</evidence>
<dbReference type="PANTHER" id="PTHR30055">
    <property type="entry name" value="HTH-TYPE TRANSCRIPTIONAL REGULATOR RUTR"/>
    <property type="match status" value="1"/>
</dbReference>
<dbReference type="EMBL" id="SGXD01000002">
    <property type="protein sequence ID" value="RZS90319.1"/>
    <property type="molecule type" value="Genomic_DNA"/>
</dbReference>